<feature type="transmembrane region" description="Helical" evidence="5">
    <location>
        <begin position="172"/>
        <end position="189"/>
    </location>
</feature>
<sequence length="380" mass="43596">MMDNHSVSSASLMNLTSFNGSTMQINSSGSCNFTMCENVDAPPPWPPMSLEFIRMHAFMNIAVPVLFFVGFFLNAVSVYIFTKTKLKNSSSSRYLTAIAVADTTYLFSKALYDLGQLVPIYSVHGACQIINYSNCMSQFLSYWYVTSLVVEKCIGIYWPVRKSTYCTVFRAKCVIVSFVVFAIVFYHYLTWTYGYDDFFRMCLPFRDESLLSAFNKMNTMDYIIVCIIPQILIIFLTIAICVKSWKYYKMSHRPARRVIYNCQSACQGKEYKTTPVVVSIAIMTILLGSTYSTYRIFHIKNNLIVLVATFLQLLLFSFKSIVYCLVSPSYRRQIRQIWKSLLQKMKCLPGDAEHAPEMHSVDQQTEDSSNIVIKVEEKPV</sequence>
<feature type="transmembrane region" description="Helical" evidence="5">
    <location>
        <begin position="222"/>
        <end position="242"/>
    </location>
</feature>
<evidence type="ECO:0000256" key="1">
    <source>
        <dbReference type="ARBA" id="ARBA00004370"/>
    </source>
</evidence>
<evidence type="ECO:0000256" key="2">
    <source>
        <dbReference type="ARBA" id="ARBA00022692"/>
    </source>
</evidence>
<evidence type="ECO:0000256" key="3">
    <source>
        <dbReference type="ARBA" id="ARBA00022989"/>
    </source>
</evidence>
<protein>
    <recommendedName>
        <fullName evidence="6">G-protein coupled receptors family 1 profile domain-containing protein</fullName>
    </recommendedName>
</protein>
<feature type="transmembrane region" description="Helical" evidence="5">
    <location>
        <begin position="303"/>
        <end position="326"/>
    </location>
</feature>
<evidence type="ECO:0000256" key="5">
    <source>
        <dbReference type="SAM" id="Phobius"/>
    </source>
</evidence>
<dbReference type="SUPFAM" id="SSF81321">
    <property type="entry name" value="Family A G protein-coupled receptor-like"/>
    <property type="match status" value="1"/>
</dbReference>
<keyword evidence="3 5" id="KW-1133">Transmembrane helix</keyword>
<dbReference type="PROSITE" id="PS50262">
    <property type="entry name" value="G_PROTEIN_RECEP_F1_2"/>
    <property type="match status" value="1"/>
</dbReference>
<feature type="transmembrane region" description="Helical" evidence="5">
    <location>
        <begin position="57"/>
        <end position="82"/>
    </location>
</feature>
<dbReference type="GO" id="GO:0016020">
    <property type="term" value="C:membrane"/>
    <property type="evidence" value="ECO:0007669"/>
    <property type="project" value="UniProtKB-SubCell"/>
</dbReference>
<dbReference type="Proteomes" id="UP001186944">
    <property type="component" value="Unassembled WGS sequence"/>
</dbReference>
<comment type="caution">
    <text evidence="7">The sequence shown here is derived from an EMBL/GenBank/DDBJ whole genome shotgun (WGS) entry which is preliminary data.</text>
</comment>
<evidence type="ECO:0000259" key="6">
    <source>
        <dbReference type="PROSITE" id="PS50262"/>
    </source>
</evidence>
<gene>
    <name evidence="7" type="ORF">FSP39_019843</name>
</gene>
<evidence type="ECO:0000313" key="8">
    <source>
        <dbReference type="Proteomes" id="UP001186944"/>
    </source>
</evidence>
<proteinExistence type="predicted"/>
<keyword evidence="4 5" id="KW-0472">Membrane</keyword>
<feature type="transmembrane region" description="Helical" evidence="5">
    <location>
        <begin position="276"/>
        <end position="297"/>
    </location>
</feature>
<evidence type="ECO:0000256" key="4">
    <source>
        <dbReference type="ARBA" id="ARBA00023136"/>
    </source>
</evidence>
<organism evidence="7 8">
    <name type="scientific">Pinctada imbricata</name>
    <name type="common">Atlantic pearl-oyster</name>
    <name type="synonym">Pinctada martensii</name>
    <dbReference type="NCBI Taxonomy" id="66713"/>
    <lineage>
        <taxon>Eukaryota</taxon>
        <taxon>Metazoa</taxon>
        <taxon>Spiralia</taxon>
        <taxon>Lophotrochozoa</taxon>
        <taxon>Mollusca</taxon>
        <taxon>Bivalvia</taxon>
        <taxon>Autobranchia</taxon>
        <taxon>Pteriomorphia</taxon>
        <taxon>Pterioida</taxon>
        <taxon>Pterioidea</taxon>
        <taxon>Pteriidae</taxon>
        <taxon>Pinctada</taxon>
    </lineage>
</organism>
<dbReference type="InterPro" id="IPR017452">
    <property type="entry name" value="GPCR_Rhodpsn_7TM"/>
</dbReference>
<reference evidence="7" key="1">
    <citation type="submission" date="2019-08" db="EMBL/GenBank/DDBJ databases">
        <title>The improved chromosome-level genome for the pearl oyster Pinctada fucata martensii using PacBio sequencing and Hi-C.</title>
        <authorList>
            <person name="Zheng Z."/>
        </authorList>
    </citation>
    <scope>NUCLEOTIDE SEQUENCE</scope>
    <source>
        <strain evidence="7">ZZ-2019</strain>
        <tissue evidence="7">Adductor muscle</tissue>
    </source>
</reference>
<keyword evidence="8" id="KW-1185">Reference proteome</keyword>
<dbReference type="PANTHER" id="PTHR46641">
    <property type="entry name" value="FMRFAMIDE RECEPTOR-RELATED"/>
    <property type="match status" value="1"/>
</dbReference>
<dbReference type="InterPro" id="IPR052954">
    <property type="entry name" value="GPCR-Ligand_Int"/>
</dbReference>
<dbReference type="Gene3D" id="1.20.1070.10">
    <property type="entry name" value="Rhodopsin 7-helix transmembrane proteins"/>
    <property type="match status" value="1"/>
</dbReference>
<keyword evidence="2 5" id="KW-0812">Transmembrane</keyword>
<name>A0AA88YK78_PINIB</name>
<feature type="domain" description="G-protein coupled receptors family 1 profile" evidence="6">
    <location>
        <begin position="73"/>
        <end position="323"/>
    </location>
</feature>
<comment type="subcellular location">
    <subcellularLocation>
        <location evidence="1">Membrane</location>
    </subcellularLocation>
</comment>
<evidence type="ECO:0000313" key="7">
    <source>
        <dbReference type="EMBL" id="KAK3098479.1"/>
    </source>
</evidence>
<dbReference type="EMBL" id="VSWD01000007">
    <property type="protein sequence ID" value="KAK3098479.1"/>
    <property type="molecule type" value="Genomic_DNA"/>
</dbReference>
<accession>A0AA88YK78</accession>
<dbReference type="AlphaFoldDB" id="A0AA88YK78"/>